<evidence type="ECO:0000313" key="3">
    <source>
        <dbReference type="Proteomes" id="UP000031532"/>
    </source>
</evidence>
<dbReference type="Pfam" id="PF13518">
    <property type="entry name" value="HTH_28"/>
    <property type="match status" value="1"/>
</dbReference>
<gene>
    <name evidence="2" type="ORF">QH73_0019955</name>
</gene>
<dbReference type="Gene3D" id="2.30.30.130">
    <property type="entry name" value="Transposase, Mu, C-terminal"/>
    <property type="match status" value="1"/>
</dbReference>
<evidence type="ECO:0000313" key="2">
    <source>
        <dbReference type="EMBL" id="NHC36880.1"/>
    </source>
</evidence>
<keyword evidence="3" id="KW-1185">Reference proteome</keyword>
<dbReference type="Pfam" id="PF09299">
    <property type="entry name" value="Mu-transpos_C"/>
    <property type="match status" value="1"/>
</dbReference>
<dbReference type="InterPro" id="IPR012337">
    <property type="entry name" value="RNaseH-like_sf"/>
</dbReference>
<name>A0A9X5E7R6_9CYAN</name>
<dbReference type="InterPro" id="IPR015378">
    <property type="entry name" value="Transposase-like_Mu_C"/>
</dbReference>
<proteinExistence type="predicted"/>
<dbReference type="GO" id="GO:0015074">
    <property type="term" value="P:DNA integration"/>
    <property type="evidence" value="ECO:0007669"/>
    <property type="project" value="InterPro"/>
</dbReference>
<comment type="caution">
    <text evidence="2">The sequence shown here is derived from an EMBL/GenBank/DDBJ whole genome shotgun (WGS) entry which is preliminary data.</text>
</comment>
<dbReference type="EMBL" id="JTJC03000006">
    <property type="protein sequence ID" value="NHC36880.1"/>
    <property type="molecule type" value="Genomic_DNA"/>
</dbReference>
<dbReference type="PROSITE" id="PS50994">
    <property type="entry name" value="INTEGRASE"/>
    <property type="match status" value="1"/>
</dbReference>
<dbReference type="SUPFAM" id="SSF53098">
    <property type="entry name" value="Ribonuclease H-like"/>
    <property type="match status" value="1"/>
</dbReference>
<dbReference type="SUPFAM" id="SSF50610">
    <property type="entry name" value="mu transposase, C-terminal domain"/>
    <property type="match status" value="1"/>
</dbReference>
<dbReference type="Gene3D" id="3.30.420.10">
    <property type="entry name" value="Ribonuclease H-like superfamily/Ribonuclease H"/>
    <property type="match status" value="1"/>
</dbReference>
<dbReference type="GO" id="GO:0003676">
    <property type="term" value="F:nucleic acid binding"/>
    <property type="evidence" value="ECO:0007669"/>
    <property type="project" value="InterPro"/>
</dbReference>
<dbReference type="Proteomes" id="UP000031532">
    <property type="component" value="Unassembled WGS sequence"/>
</dbReference>
<evidence type="ECO:0000259" key="1">
    <source>
        <dbReference type="PROSITE" id="PS50994"/>
    </source>
</evidence>
<dbReference type="InterPro" id="IPR001584">
    <property type="entry name" value="Integrase_cat-core"/>
</dbReference>
<reference evidence="2 3" key="1">
    <citation type="journal article" date="2015" name="Genome Announc.">
        <title>Draft Genome Sequence of the Terrestrial Cyanobacterium Scytonema millei VB511283, Isolated from Eastern India.</title>
        <authorList>
            <person name="Sen D."/>
            <person name="Chandrababunaidu M.M."/>
            <person name="Singh D."/>
            <person name="Sanghi N."/>
            <person name="Ghorai A."/>
            <person name="Mishra G.P."/>
            <person name="Madduluri M."/>
            <person name="Adhikary S.P."/>
            <person name="Tripathy S."/>
        </authorList>
    </citation>
    <scope>NUCLEOTIDE SEQUENCE [LARGE SCALE GENOMIC DNA]</scope>
    <source>
        <strain evidence="2 3">VB511283</strain>
    </source>
</reference>
<feature type="domain" description="Integrase catalytic" evidence="1">
    <location>
        <begin position="174"/>
        <end position="376"/>
    </location>
</feature>
<dbReference type="InterPro" id="IPR055247">
    <property type="entry name" value="InsJ-like_HTH"/>
</dbReference>
<accession>A0A9X5E7R6</accession>
<sequence length="565" mass="65812">MQLDEKPVKPQRLPSDELLTDKVNRRIEVLQSLIEPCDRKTYGIKKREAARKLGVSLRQVERLLQKWREHGLVGLTATRSDKGKYRLEQDWVDFIINTYTNGNKGSKRMTRHQVFMRVKGRAKQLALKKGEYPSHQSVYRILDQHIEQKDRKRKARSPGYSGERLTHMTRDGRELEVEGSNDVWQCDHTRLDIRLVDEYGVLDRPWLTIIIDSYSRCVMGFYLGFDHPSSQIDALALRHAILPKSYGSGYQLRHDWGTYGKPNHFYTDGGKDFTSIHITEQVAVQIGFNCSLRRRPSDGGIVERFFRTLNDQVLRDLPGYTGSNVQQRPATVDKDARLTLKGLETILVRYIVDEYNQHVDARSGNQSRLQRWEGGLMVDPYLYDELDLAICLMKQERRTVQKYGRIRFGDRDFAAEHLRGRAGELVTVRFDPDDITTLFVYQRNADGTEELLDYAHALDLETERLSLRELKARNKKRRETGEEINNSILDAMLDRDEFVENLVKRNRQQRKQAAQEQVNPTQSVAKKFAISKPEEIEAKSMSEAELEVELPRYQVRFMDDLFEDD</sequence>
<dbReference type="PANTHER" id="PTHR35004">
    <property type="entry name" value="TRANSPOSASE RV3428C-RELATED"/>
    <property type="match status" value="1"/>
</dbReference>
<dbReference type="InterPro" id="IPR009057">
    <property type="entry name" value="Homeodomain-like_sf"/>
</dbReference>
<organism evidence="2 3">
    <name type="scientific">Scytonema millei VB511283</name>
    <dbReference type="NCBI Taxonomy" id="1245923"/>
    <lineage>
        <taxon>Bacteria</taxon>
        <taxon>Bacillati</taxon>
        <taxon>Cyanobacteriota</taxon>
        <taxon>Cyanophyceae</taxon>
        <taxon>Nostocales</taxon>
        <taxon>Scytonemataceae</taxon>
        <taxon>Scytonema</taxon>
    </lineage>
</organism>
<dbReference type="OrthoDB" id="501284at2"/>
<dbReference type="SUPFAM" id="SSF46689">
    <property type="entry name" value="Homeodomain-like"/>
    <property type="match status" value="1"/>
</dbReference>
<protein>
    <submittedName>
        <fullName evidence="2">DDE-type integrase/transposase/recombinase</fullName>
    </submittedName>
</protein>
<dbReference type="InterPro" id="IPR036397">
    <property type="entry name" value="RNaseH_sf"/>
</dbReference>
<dbReference type="PANTHER" id="PTHR35004:SF6">
    <property type="entry name" value="TRANSPOSASE"/>
    <property type="match status" value="1"/>
</dbReference>
<dbReference type="InterPro" id="IPR009004">
    <property type="entry name" value="Transposase_Mu_C"/>
</dbReference>
<dbReference type="AlphaFoldDB" id="A0A9X5E7R6"/>